<name>A0A0W1JF19_DESHA</name>
<dbReference type="Pfam" id="PF21095">
    <property type="entry name" value="CarD_C"/>
    <property type="match status" value="1"/>
</dbReference>
<dbReference type="Gene3D" id="2.40.10.170">
    <property type="match status" value="1"/>
</dbReference>
<evidence type="ECO:0000313" key="3">
    <source>
        <dbReference type="Proteomes" id="UP000054623"/>
    </source>
</evidence>
<dbReference type="OrthoDB" id="9786074at2"/>
<dbReference type="EMBL" id="LOCK01000039">
    <property type="protein sequence ID" value="KTE90401.1"/>
    <property type="molecule type" value="Genomic_DNA"/>
</dbReference>
<sequence length="161" mass="18529">MFQVGDKILYPLYGAGIIEDIKEKEVLGKKRLYYFMNIPHIRLKIMIPIEKTNDLGIRKVVNPDVLQHALNDLYSGTTDPLSDDNQRYRRDMNKSKIKTGDIYKGIEIIRDLTRKSKVKKLGAEDKAMLENALQILTSEFIQVRGVCKEQAVHLLNEVINV</sequence>
<dbReference type="InterPro" id="IPR052531">
    <property type="entry name" value="CarD-like_regulator"/>
</dbReference>
<dbReference type="InterPro" id="IPR036101">
    <property type="entry name" value="CarD-like/TRCF_RID_sf"/>
</dbReference>
<dbReference type="Gene3D" id="1.20.58.1290">
    <property type="entry name" value="CarD-like, C-terminal domain"/>
    <property type="match status" value="1"/>
</dbReference>
<evidence type="ECO:0000313" key="2">
    <source>
        <dbReference type="EMBL" id="KTE90401.1"/>
    </source>
</evidence>
<dbReference type="InterPro" id="IPR042215">
    <property type="entry name" value="CarD-like_C"/>
</dbReference>
<dbReference type="InterPro" id="IPR003711">
    <property type="entry name" value="CarD-like/TRCF_RID"/>
</dbReference>
<accession>A0A0W1JF19</accession>
<dbReference type="SMART" id="SM01058">
    <property type="entry name" value="CarD_TRCF"/>
    <property type="match status" value="1"/>
</dbReference>
<dbReference type="RefSeq" id="WP_058491590.1">
    <property type="nucleotide sequence ID" value="NZ_LOCK01000039.1"/>
</dbReference>
<proteinExistence type="predicted"/>
<organism evidence="2 3">
    <name type="scientific">Desulfitobacterium hafniense</name>
    <name type="common">Desulfitobacterium frappieri</name>
    <dbReference type="NCBI Taxonomy" id="49338"/>
    <lineage>
        <taxon>Bacteria</taxon>
        <taxon>Bacillati</taxon>
        <taxon>Bacillota</taxon>
        <taxon>Clostridia</taxon>
        <taxon>Eubacteriales</taxon>
        <taxon>Desulfitobacteriaceae</taxon>
        <taxon>Desulfitobacterium</taxon>
    </lineage>
</organism>
<dbReference type="Pfam" id="PF02559">
    <property type="entry name" value="CarD_TRCF_RID"/>
    <property type="match status" value="1"/>
</dbReference>
<feature type="domain" description="CarD-like/TRCF RNAP-interacting" evidence="1">
    <location>
        <begin position="1"/>
        <end position="113"/>
    </location>
</feature>
<reference evidence="2 3" key="1">
    <citation type="submission" date="2015-12" db="EMBL/GenBank/DDBJ databases">
        <title>Draft Genome Sequence of Desulfitobacterium hafniense Strain DH, a Sulfate-reducing Bacterium Isolated from Paddy Soils.</title>
        <authorList>
            <person name="Bao P."/>
            <person name="Zhang X."/>
            <person name="Li G."/>
        </authorList>
    </citation>
    <scope>NUCLEOTIDE SEQUENCE [LARGE SCALE GENOMIC DNA]</scope>
    <source>
        <strain evidence="2 3">DH</strain>
    </source>
</reference>
<protein>
    <submittedName>
        <fullName evidence="2">CarD family transcriptional regulator</fullName>
    </submittedName>
</protein>
<evidence type="ECO:0000259" key="1">
    <source>
        <dbReference type="SMART" id="SM01058"/>
    </source>
</evidence>
<dbReference type="SUPFAM" id="SSF141259">
    <property type="entry name" value="CarD-like"/>
    <property type="match status" value="1"/>
</dbReference>
<dbReference type="GO" id="GO:0009303">
    <property type="term" value="P:rRNA transcription"/>
    <property type="evidence" value="ECO:0007669"/>
    <property type="project" value="TreeGrafter"/>
</dbReference>
<comment type="caution">
    <text evidence="2">The sequence shown here is derived from an EMBL/GenBank/DDBJ whole genome shotgun (WGS) entry which is preliminary data.</text>
</comment>
<gene>
    <name evidence="2" type="ORF">AT727_07355</name>
</gene>
<dbReference type="PANTHER" id="PTHR38447:SF1">
    <property type="entry name" value="RNA POLYMERASE-BINDING TRANSCRIPTION FACTOR CARD"/>
    <property type="match status" value="1"/>
</dbReference>
<dbReference type="InterPro" id="IPR048792">
    <property type="entry name" value="CarD_C"/>
</dbReference>
<dbReference type="Proteomes" id="UP000054623">
    <property type="component" value="Unassembled WGS sequence"/>
</dbReference>
<dbReference type="PANTHER" id="PTHR38447">
    <property type="entry name" value="TRANSCRIPTION FACTOR YDEB-RELATED"/>
    <property type="match status" value="1"/>
</dbReference>
<dbReference type="AlphaFoldDB" id="A0A0W1JF19"/>